<name>A0ABW1J0X7_9PSEU</name>
<dbReference type="InterPro" id="IPR025110">
    <property type="entry name" value="AMP-bd_C"/>
</dbReference>
<sequence>MEATFGMDGLMMDQPLLVKRLLWRAEHVFGTAEVVTRVPDGYDHCTYAGVAHRVRRLAGALRGLGVAPGDRVATLAWNTRHHLEAYFAVPGIGAVLHTANHRLSPPQLAYTINHAGDRAVLVDPDLVPLLEAISDELTTVRDVIVLGPLPAGTTLRSVHSYEELLAAAEPIDELPEFDETTAAALCYTSGTTGDPKGVVYSHRSTVLHALVLCAKDSVEVSVHERFLLATPMSHVNAWGMPYACVLQGATLLLPGVHPTPDDLVQIVHDQRPTTAVGAVTVGSLMREAWQRSGGARRLDSLRRLWLGGQAPPAAETAWWARTNATIVVNGWGMTELSPLGTFCSVATTPEELADPAILERQSRQGPPLPLVEMRIVDETGTELPWDGESVGELEVRAPWAASGYFRDPRTVGSHRDGWLRTGDVSVFHPDGSMHVKDRCKDLIKSGGEWISSVELENALMAHPSVREAVVVAVPDPTWVERPLACVETHVDVPAEELLAHLAARFPRFWVPDRVVFVRQIPKTSVGKFDKKRIRAELAAGALDSH</sequence>
<dbReference type="Pfam" id="PF13193">
    <property type="entry name" value="AMP-binding_C"/>
    <property type="match status" value="1"/>
</dbReference>
<accession>A0ABW1J0X7</accession>
<dbReference type="InterPro" id="IPR020845">
    <property type="entry name" value="AMP-binding_CS"/>
</dbReference>
<dbReference type="PANTHER" id="PTHR43767:SF11">
    <property type="entry name" value="MEDIUM-CHAIN-FATTY-ACID--COA LIGASE"/>
    <property type="match status" value="1"/>
</dbReference>
<organism evidence="3 4">
    <name type="scientific">Pseudonocardia hispaniensis</name>
    <dbReference type="NCBI Taxonomy" id="904933"/>
    <lineage>
        <taxon>Bacteria</taxon>
        <taxon>Bacillati</taxon>
        <taxon>Actinomycetota</taxon>
        <taxon>Actinomycetes</taxon>
        <taxon>Pseudonocardiales</taxon>
        <taxon>Pseudonocardiaceae</taxon>
        <taxon>Pseudonocardia</taxon>
    </lineage>
</organism>
<dbReference type="PANTHER" id="PTHR43767">
    <property type="entry name" value="LONG-CHAIN-FATTY-ACID--COA LIGASE"/>
    <property type="match status" value="1"/>
</dbReference>
<dbReference type="EMBL" id="JBHSQW010000018">
    <property type="protein sequence ID" value="MFC5994352.1"/>
    <property type="molecule type" value="Genomic_DNA"/>
</dbReference>
<dbReference type="Gene3D" id="3.40.50.12780">
    <property type="entry name" value="N-terminal domain of ligase-like"/>
    <property type="match status" value="1"/>
</dbReference>
<dbReference type="GO" id="GO:0016874">
    <property type="term" value="F:ligase activity"/>
    <property type="evidence" value="ECO:0007669"/>
    <property type="project" value="UniProtKB-KW"/>
</dbReference>
<dbReference type="CDD" id="cd12119">
    <property type="entry name" value="ttLC_FACS_AlkK_like"/>
    <property type="match status" value="1"/>
</dbReference>
<dbReference type="NCBIfam" id="NF004837">
    <property type="entry name" value="PRK06187.1"/>
    <property type="match status" value="1"/>
</dbReference>
<feature type="domain" description="AMP-binding enzyme C-terminal" evidence="2">
    <location>
        <begin position="454"/>
        <end position="527"/>
    </location>
</feature>
<gene>
    <name evidence="3" type="ORF">ACFQE5_09035</name>
</gene>
<dbReference type="InterPro" id="IPR000873">
    <property type="entry name" value="AMP-dep_synth/lig_dom"/>
</dbReference>
<evidence type="ECO:0000259" key="2">
    <source>
        <dbReference type="Pfam" id="PF13193"/>
    </source>
</evidence>
<dbReference type="Pfam" id="PF00501">
    <property type="entry name" value="AMP-binding"/>
    <property type="match status" value="1"/>
</dbReference>
<feature type="domain" description="AMP-dependent synthetase/ligase" evidence="1">
    <location>
        <begin position="32"/>
        <end position="405"/>
    </location>
</feature>
<keyword evidence="4" id="KW-1185">Reference proteome</keyword>
<evidence type="ECO:0000313" key="3">
    <source>
        <dbReference type="EMBL" id="MFC5994352.1"/>
    </source>
</evidence>
<keyword evidence="3" id="KW-0436">Ligase</keyword>
<comment type="caution">
    <text evidence="3">The sequence shown here is derived from an EMBL/GenBank/DDBJ whole genome shotgun (WGS) entry which is preliminary data.</text>
</comment>
<dbReference type="SUPFAM" id="SSF56801">
    <property type="entry name" value="Acetyl-CoA synthetase-like"/>
    <property type="match status" value="1"/>
</dbReference>
<evidence type="ECO:0000259" key="1">
    <source>
        <dbReference type="Pfam" id="PF00501"/>
    </source>
</evidence>
<dbReference type="Proteomes" id="UP001596302">
    <property type="component" value="Unassembled WGS sequence"/>
</dbReference>
<dbReference type="RefSeq" id="WP_379584385.1">
    <property type="nucleotide sequence ID" value="NZ_JBHSQW010000018.1"/>
</dbReference>
<dbReference type="InterPro" id="IPR050237">
    <property type="entry name" value="ATP-dep_AMP-bd_enzyme"/>
</dbReference>
<dbReference type="InterPro" id="IPR045851">
    <property type="entry name" value="AMP-bd_C_sf"/>
</dbReference>
<proteinExistence type="predicted"/>
<dbReference type="PROSITE" id="PS00455">
    <property type="entry name" value="AMP_BINDING"/>
    <property type="match status" value="1"/>
</dbReference>
<reference evidence="4" key="1">
    <citation type="journal article" date="2019" name="Int. J. Syst. Evol. Microbiol.">
        <title>The Global Catalogue of Microorganisms (GCM) 10K type strain sequencing project: providing services to taxonomists for standard genome sequencing and annotation.</title>
        <authorList>
            <consortium name="The Broad Institute Genomics Platform"/>
            <consortium name="The Broad Institute Genome Sequencing Center for Infectious Disease"/>
            <person name="Wu L."/>
            <person name="Ma J."/>
        </authorList>
    </citation>
    <scope>NUCLEOTIDE SEQUENCE [LARGE SCALE GENOMIC DNA]</scope>
    <source>
        <strain evidence="4">CCM 8391</strain>
    </source>
</reference>
<dbReference type="Gene3D" id="3.30.300.30">
    <property type="match status" value="1"/>
</dbReference>
<evidence type="ECO:0000313" key="4">
    <source>
        <dbReference type="Proteomes" id="UP001596302"/>
    </source>
</evidence>
<protein>
    <submittedName>
        <fullName evidence="3">Long-chain fatty acid--CoA ligase</fullName>
    </submittedName>
</protein>
<dbReference type="InterPro" id="IPR042099">
    <property type="entry name" value="ANL_N_sf"/>
</dbReference>